<feature type="active site" description="Proton acceptor" evidence="17">
    <location>
        <position position="187"/>
    </location>
</feature>
<comment type="caution">
    <text evidence="25">The sequence shown here is derived from an EMBL/GenBank/DDBJ whole genome shotgun (WGS) entry which is preliminary data.</text>
</comment>
<evidence type="ECO:0000256" key="4">
    <source>
        <dbReference type="ARBA" id="ARBA00006873"/>
    </source>
</evidence>
<feature type="binding site" evidence="19">
    <location>
        <position position="191"/>
    </location>
    <ligand>
        <name>Ca(2+)</name>
        <dbReference type="ChEBI" id="CHEBI:29108"/>
        <label>1</label>
    </ligand>
</feature>
<dbReference type="Gene3D" id="1.10.520.10">
    <property type="match status" value="1"/>
</dbReference>
<evidence type="ECO:0000256" key="17">
    <source>
        <dbReference type="PIRSR" id="PIRSR600823-1"/>
    </source>
</evidence>
<evidence type="ECO:0000256" key="15">
    <source>
        <dbReference type="ARBA" id="ARBA00023180"/>
    </source>
</evidence>
<evidence type="ECO:0000256" key="5">
    <source>
        <dbReference type="ARBA" id="ARBA00012313"/>
    </source>
</evidence>
<feature type="binding site" evidence="18">
    <location>
        <position position="285"/>
    </location>
    <ligand>
        <name>substrate</name>
    </ligand>
</feature>
<dbReference type="EMBL" id="JACGWK010000011">
    <property type="protein sequence ID" value="KAL0327286.1"/>
    <property type="molecule type" value="Genomic_DNA"/>
</dbReference>
<dbReference type="EC" id="1.11.1.7" evidence="5"/>
<evidence type="ECO:0000256" key="1">
    <source>
        <dbReference type="ARBA" id="ARBA00000189"/>
    </source>
</evidence>
<feature type="signal peptide" evidence="23">
    <location>
        <begin position="1"/>
        <end position="24"/>
    </location>
</feature>
<evidence type="ECO:0000256" key="23">
    <source>
        <dbReference type="SAM" id="SignalP"/>
    </source>
</evidence>
<dbReference type="PROSITE" id="PS00436">
    <property type="entry name" value="PEROXIDASE_2"/>
    <property type="match status" value="1"/>
</dbReference>
<dbReference type="InterPro" id="IPR019794">
    <property type="entry name" value="Peroxidases_AS"/>
</dbReference>
<dbReference type="PROSITE" id="PS00435">
    <property type="entry name" value="PEROXIDASE_1"/>
    <property type="match status" value="1"/>
</dbReference>
<dbReference type="InterPro" id="IPR033905">
    <property type="entry name" value="Secretory_peroxidase"/>
</dbReference>
<feature type="compositionally biased region" description="Basic and acidic residues" evidence="22">
    <location>
        <begin position="89"/>
        <end position="103"/>
    </location>
</feature>
<evidence type="ECO:0000256" key="19">
    <source>
        <dbReference type="PIRSR" id="PIRSR600823-3"/>
    </source>
</evidence>
<keyword evidence="12" id="KW-0560">Oxidoreductase</keyword>
<comment type="cofactor">
    <cofactor evidence="19">
        <name>Ca(2+)</name>
        <dbReference type="ChEBI" id="CHEBI:29108"/>
    </cofactor>
    <text evidence="19">Binds 2 calcium ions per subunit.</text>
</comment>
<accession>A0AAW2M7Z4</accession>
<reference evidence="25" key="2">
    <citation type="journal article" date="2024" name="Plant">
        <title>Genomic evolution and insights into agronomic trait innovations of Sesamum species.</title>
        <authorList>
            <person name="Miao H."/>
            <person name="Wang L."/>
            <person name="Qu L."/>
            <person name="Liu H."/>
            <person name="Sun Y."/>
            <person name="Le M."/>
            <person name="Wang Q."/>
            <person name="Wei S."/>
            <person name="Zheng Y."/>
            <person name="Lin W."/>
            <person name="Duan Y."/>
            <person name="Cao H."/>
            <person name="Xiong S."/>
            <person name="Wang X."/>
            <person name="Wei L."/>
            <person name="Li C."/>
            <person name="Ma Q."/>
            <person name="Ju M."/>
            <person name="Zhao R."/>
            <person name="Li G."/>
            <person name="Mu C."/>
            <person name="Tian Q."/>
            <person name="Mei H."/>
            <person name="Zhang T."/>
            <person name="Gao T."/>
            <person name="Zhang H."/>
        </authorList>
    </citation>
    <scope>NUCLEOTIDE SEQUENCE</scope>
    <source>
        <strain evidence="25">G01</strain>
    </source>
</reference>
<evidence type="ECO:0000256" key="18">
    <source>
        <dbReference type="PIRSR" id="PIRSR600823-2"/>
    </source>
</evidence>
<keyword evidence="11 19" id="KW-0106">Calcium</keyword>
<dbReference type="PROSITE" id="PS51257">
    <property type="entry name" value="PROKAR_LIPOPROTEIN"/>
    <property type="match status" value="1"/>
</dbReference>
<name>A0AAW2M7Z4_9LAMI</name>
<dbReference type="PRINTS" id="PR00458">
    <property type="entry name" value="PEROXIDASE"/>
</dbReference>
<dbReference type="InterPro" id="IPR002016">
    <property type="entry name" value="Haem_peroxidase"/>
</dbReference>
<keyword evidence="7 25" id="KW-0575">Peroxidase</keyword>
<keyword evidence="10 23" id="KW-0732">Signal</keyword>
<feature type="compositionally biased region" description="Basic and acidic residues" evidence="22">
    <location>
        <begin position="110"/>
        <end position="120"/>
    </location>
</feature>
<evidence type="ECO:0000256" key="6">
    <source>
        <dbReference type="ARBA" id="ARBA00022525"/>
    </source>
</evidence>
<organism evidence="25">
    <name type="scientific">Sesamum angustifolium</name>
    <dbReference type="NCBI Taxonomy" id="2727405"/>
    <lineage>
        <taxon>Eukaryota</taxon>
        <taxon>Viridiplantae</taxon>
        <taxon>Streptophyta</taxon>
        <taxon>Embryophyta</taxon>
        <taxon>Tracheophyta</taxon>
        <taxon>Spermatophyta</taxon>
        <taxon>Magnoliopsida</taxon>
        <taxon>eudicotyledons</taxon>
        <taxon>Gunneridae</taxon>
        <taxon>Pentapetalae</taxon>
        <taxon>asterids</taxon>
        <taxon>lamiids</taxon>
        <taxon>Lamiales</taxon>
        <taxon>Pedaliaceae</taxon>
        <taxon>Sesamum</taxon>
    </lineage>
</organism>
<evidence type="ECO:0000256" key="11">
    <source>
        <dbReference type="ARBA" id="ARBA00022837"/>
    </source>
</evidence>
<feature type="binding site" evidence="19">
    <location>
        <position position="197"/>
    </location>
    <ligand>
        <name>Ca(2+)</name>
        <dbReference type="ChEBI" id="CHEBI:29108"/>
        <label>1</label>
    </ligand>
</feature>
<feature type="disulfide bond" evidence="21">
    <location>
        <begin position="322"/>
        <end position="352"/>
    </location>
</feature>
<feature type="region of interest" description="Disordered" evidence="22">
    <location>
        <begin position="84"/>
        <end position="140"/>
    </location>
</feature>
<dbReference type="Pfam" id="PF00141">
    <property type="entry name" value="peroxidase"/>
    <property type="match status" value="1"/>
</dbReference>
<evidence type="ECO:0000256" key="14">
    <source>
        <dbReference type="ARBA" id="ARBA00023157"/>
    </source>
</evidence>
<evidence type="ECO:0000256" key="21">
    <source>
        <dbReference type="PIRSR" id="PIRSR600823-5"/>
    </source>
</evidence>
<feature type="site" description="Transition state stabilizer" evidence="20">
    <location>
        <position position="183"/>
    </location>
</feature>
<keyword evidence="16" id="KW-0376">Hydrogen peroxide</keyword>
<dbReference type="GO" id="GO:0046872">
    <property type="term" value="F:metal ion binding"/>
    <property type="evidence" value="ECO:0007669"/>
    <property type="project" value="UniProtKB-KW"/>
</dbReference>
<keyword evidence="6" id="KW-0964">Secreted</keyword>
<evidence type="ECO:0000256" key="22">
    <source>
        <dbReference type="SAM" id="MobiDB-lite"/>
    </source>
</evidence>
<dbReference type="GO" id="GO:0042744">
    <property type="term" value="P:hydrogen peroxide catabolic process"/>
    <property type="evidence" value="ECO:0007669"/>
    <property type="project" value="UniProtKB-KW"/>
</dbReference>
<protein>
    <recommendedName>
        <fullName evidence="5">peroxidase</fullName>
        <ecNumber evidence="5">1.11.1.7</ecNumber>
    </recommendedName>
</protein>
<evidence type="ECO:0000256" key="12">
    <source>
        <dbReference type="ARBA" id="ARBA00023002"/>
    </source>
</evidence>
<feature type="binding site" evidence="19">
    <location>
        <position position="193"/>
    </location>
    <ligand>
        <name>Ca(2+)</name>
        <dbReference type="ChEBI" id="CHEBI:29108"/>
        <label>1</label>
    </ligand>
</feature>
<feature type="chain" id="PRO_5043721900" description="peroxidase" evidence="23">
    <location>
        <begin position="25"/>
        <end position="442"/>
    </location>
</feature>
<dbReference type="GO" id="GO:0020037">
    <property type="term" value="F:heme binding"/>
    <property type="evidence" value="ECO:0007669"/>
    <property type="project" value="InterPro"/>
</dbReference>
<evidence type="ECO:0000256" key="13">
    <source>
        <dbReference type="ARBA" id="ARBA00023004"/>
    </source>
</evidence>
<feature type="binding site" evidence="19">
    <location>
        <position position="210"/>
    </location>
    <ligand>
        <name>Ca(2+)</name>
        <dbReference type="ChEBI" id="CHEBI:29108"/>
        <label>1</label>
    </ligand>
</feature>
<evidence type="ECO:0000256" key="3">
    <source>
        <dbReference type="ARBA" id="ARBA00004613"/>
    </source>
</evidence>
<feature type="binding site" description="axial binding residue" evidence="19">
    <location>
        <position position="315"/>
    </location>
    <ligand>
        <name>heme b</name>
        <dbReference type="ChEBI" id="CHEBI:60344"/>
    </ligand>
    <ligandPart>
        <name>Fe</name>
        <dbReference type="ChEBI" id="CHEBI:18248"/>
    </ligandPart>
</feature>
<gene>
    <name evidence="25" type="ORF">Sangu_1806600</name>
</gene>
<dbReference type="PRINTS" id="PR00461">
    <property type="entry name" value="PLPEROXIDASE"/>
</dbReference>
<dbReference type="PROSITE" id="PS50873">
    <property type="entry name" value="PEROXIDASE_4"/>
    <property type="match status" value="1"/>
</dbReference>
<dbReference type="InterPro" id="IPR019793">
    <property type="entry name" value="Peroxidases_heam-ligand_BS"/>
</dbReference>
<comment type="subcellular location">
    <subcellularLocation>
        <location evidence="3">Secreted</location>
    </subcellularLocation>
</comment>
<feature type="compositionally biased region" description="Basic residues" evidence="22">
    <location>
        <begin position="34"/>
        <end position="51"/>
    </location>
</feature>
<keyword evidence="8" id="KW-0349">Heme</keyword>
<feature type="binding site" evidence="19">
    <location>
        <position position="370"/>
    </location>
    <ligand>
        <name>Ca(2+)</name>
        <dbReference type="ChEBI" id="CHEBI:29108"/>
        <label>2</label>
    </ligand>
</feature>
<feature type="disulfide bond" evidence="21">
    <location>
        <begin position="189"/>
        <end position="194"/>
    </location>
</feature>
<dbReference type="SUPFAM" id="SSF48113">
    <property type="entry name" value="Heme-dependent peroxidases"/>
    <property type="match status" value="1"/>
</dbReference>
<sequence>MAVRGWILPALFLSCTILPLLTSAFLRFPGQHFGHHHHRHHHHHHFGHFHHPHDAQNIEEPKDSKGHEGADFFPIMDNQVALPEEGGDREEPISEHDVPKDGGQEPEEPIPEHDVPKDGGQEPEEPISEHDLGKDGGQEPQIAQGALREGFYAQSCPQAENVVNQIMNKHFRRDPTLAAAIVRLFFHDCFVTGCDASILLDTTPTGEDVEKKAPHNGEFVRGYEAIDDIKTQLEAECPGVVSCADILAFANRDSLVLAAVPHYNVAAGRRDGLASLAKNVDQNLPLPGNSAQEIIQIFEKKGMTIEEMVVLSGAHSIGAAHCTVVADRFHDPEKSKEIDRGYLFRMQTVTFCRNQTQDIAFDPYSHHKMDSRFYKELLNNRALLESDHNLAKEPHAHKFMEQYAVDQEGWIAKFTSAIIKLGEIEVLTGNQGQIRKQCRAVN</sequence>
<keyword evidence="13 19" id="KW-0408">Iron</keyword>
<feature type="binding site" evidence="19">
    <location>
        <position position="195"/>
    </location>
    <ligand>
        <name>Ca(2+)</name>
        <dbReference type="ChEBI" id="CHEBI:29108"/>
        <label>1</label>
    </ligand>
</feature>
<dbReference type="AlphaFoldDB" id="A0AAW2M7Z4"/>
<dbReference type="InterPro" id="IPR010255">
    <property type="entry name" value="Haem_peroxidase_sf"/>
</dbReference>
<dbReference type="GO" id="GO:0006979">
    <property type="term" value="P:response to oxidative stress"/>
    <property type="evidence" value="ECO:0007669"/>
    <property type="project" value="InterPro"/>
</dbReference>
<evidence type="ECO:0000256" key="20">
    <source>
        <dbReference type="PIRSR" id="PIRSR600823-4"/>
    </source>
</evidence>
<proteinExistence type="inferred from homology"/>
<feature type="compositionally biased region" description="Basic and acidic residues" evidence="22">
    <location>
        <begin position="52"/>
        <end position="70"/>
    </location>
</feature>
<evidence type="ECO:0000256" key="2">
    <source>
        <dbReference type="ARBA" id="ARBA00002322"/>
    </source>
</evidence>
<feature type="disulfide bond" evidence="21">
    <location>
        <begin position="156"/>
        <end position="237"/>
    </location>
</feature>
<feature type="region of interest" description="Disordered" evidence="22">
    <location>
        <begin position="34"/>
        <end position="71"/>
    </location>
</feature>
<evidence type="ECO:0000259" key="24">
    <source>
        <dbReference type="PROSITE" id="PS50873"/>
    </source>
</evidence>
<dbReference type="CDD" id="cd00693">
    <property type="entry name" value="secretory_peroxidase"/>
    <property type="match status" value="1"/>
</dbReference>
<dbReference type="PANTHER" id="PTHR31517">
    <property type="match status" value="1"/>
</dbReference>
<dbReference type="GO" id="GO:0005576">
    <property type="term" value="C:extracellular region"/>
    <property type="evidence" value="ECO:0007669"/>
    <property type="project" value="UniProtKB-SubCell"/>
</dbReference>
<feature type="compositionally biased region" description="Basic and acidic residues" evidence="22">
    <location>
        <begin position="127"/>
        <end position="137"/>
    </location>
</feature>
<comment type="cofactor">
    <cofactor evidence="19">
        <name>heme b</name>
        <dbReference type="ChEBI" id="CHEBI:60344"/>
    </cofactor>
    <text evidence="19">Binds 1 heme b (iron(II)-protoporphyrin IX) group per subunit.</text>
</comment>
<keyword evidence="14 21" id="KW-1015">Disulfide bond</keyword>
<evidence type="ECO:0000256" key="8">
    <source>
        <dbReference type="ARBA" id="ARBA00022617"/>
    </source>
</evidence>
<keyword evidence="9 19" id="KW-0479">Metal-binding</keyword>
<comment type="catalytic activity">
    <reaction evidence="1">
        <text>2 a phenolic donor + H2O2 = 2 a phenolic radical donor + 2 H2O</text>
        <dbReference type="Rhea" id="RHEA:56136"/>
        <dbReference type="ChEBI" id="CHEBI:15377"/>
        <dbReference type="ChEBI" id="CHEBI:16240"/>
        <dbReference type="ChEBI" id="CHEBI:139520"/>
        <dbReference type="ChEBI" id="CHEBI:139521"/>
        <dbReference type="EC" id="1.11.1.7"/>
    </reaction>
</comment>
<feature type="domain" description="Plant heme peroxidase family profile" evidence="24">
    <location>
        <begin position="146"/>
        <end position="442"/>
    </location>
</feature>
<keyword evidence="15" id="KW-0325">Glycoprotein</keyword>
<evidence type="ECO:0000256" key="10">
    <source>
        <dbReference type="ARBA" id="ARBA00022729"/>
    </source>
</evidence>
<feature type="disulfide bond" evidence="21">
    <location>
        <begin position="243"/>
        <end position="438"/>
    </location>
</feature>
<dbReference type="InterPro" id="IPR000823">
    <property type="entry name" value="Peroxidase_pln"/>
</dbReference>
<evidence type="ECO:0000256" key="7">
    <source>
        <dbReference type="ARBA" id="ARBA00022559"/>
    </source>
</evidence>
<dbReference type="PANTHER" id="PTHR31517:SF84">
    <property type="entry name" value="PEROXIDASE"/>
    <property type="match status" value="1"/>
</dbReference>
<reference evidence="25" key="1">
    <citation type="submission" date="2020-06" db="EMBL/GenBank/DDBJ databases">
        <authorList>
            <person name="Li T."/>
            <person name="Hu X."/>
            <person name="Zhang T."/>
            <person name="Song X."/>
            <person name="Zhang H."/>
            <person name="Dai N."/>
            <person name="Sheng W."/>
            <person name="Hou X."/>
            <person name="Wei L."/>
        </authorList>
    </citation>
    <scope>NUCLEOTIDE SEQUENCE</scope>
    <source>
        <strain evidence="25">G01</strain>
        <tissue evidence="25">Leaf</tissue>
    </source>
</reference>
<comment type="function">
    <text evidence="2">Removal of H(2)O(2), oxidation of toxic reductants, biosynthesis and degradation of lignin, suberization, auxin catabolism, response to environmental stresses such as wounding, pathogen attack and oxidative stress. These functions might be dependent on each isozyme/isoform in each plant tissue.</text>
</comment>
<evidence type="ECO:0000313" key="25">
    <source>
        <dbReference type="EMBL" id="KAL0327286.1"/>
    </source>
</evidence>
<dbReference type="Gene3D" id="1.10.420.10">
    <property type="entry name" value="Peroxidase, domain 2"/>
    <property type="match status" value="1"/>
</dbReference>
<dbReference type="FunFam" id="1.10.420.10:FF:000001">
    <property type="entry name" value="Peroxidase"/>
    <property type="match status" value="1"/>
</dbReference>
<feature type="binding site" evidence="19">
    <location>
        <position position="362"/>
    </location>
    <ligand>
        <name>Ca(2+)</name>
        <dbReference type="ChEBI" id="CHEBI:29108"/>
        <label>2</label>
    </ligand>
</feature>
<evidence type="ECO:0000256" key="16">
    <source>
        <dbReference type="ARBA" id="ARBA00023324"/>
    </source>
</evidence>
<feature type="binding site" evidence="19">
    <location>
        <position position="188"/>
    </location>
    <ligand>
        <name>Ca(2+)</name>
        <dbReference type="ChEBI" id="CHEBI:29108"/>
        <label>1</label>
    </ligand>
</feature>
<evidence type="ECO:0000256" key="9">
    <source>
        <dbReference type="ARBA" id="ARBA00022723"/>
    </source>
</evidence>
<dbReference type="FunFam" id="1.10.520.10:FF:000006">
    <property type="entry name" value="Peroxidase"/>
    <property type="match status" value="1"/>
</dbReference>
<dbReference type="GO" id="GO:0140825">
    <property type="term" value="F:lactoperoxidase activity"/>
    <property type="evidence" value="ECO:0007669"/>
    <property type="project" value="UniProtKB-EC"/>
</dbReference>
<comment type="similarity">
    <text evidence="4">Belongs to the peroxidase family. Ascorbate peroxidase subfamily.</text>
</comment>